<dbReference type="Pfam" id="PF20357">
    <property type="entry name" value="DUF6652"/>
    <property type="match status" value="1"/>
</dbReference>
<dbReference type="Proteomes" id="UP000477156">
    <property type="component" value="Unassembled WGS sequence"/>
</dbReference>
<feature type="transmembrane region" description="Helical" evidence="1">
    <location>
        <begin position="33"/>
        <end position="51"/>
    </location>
</feature>
<dbReference type="InterPro" id="IPR046594">
    <property type="entry name" value="DUF6652"/>
</dbReference>
<evidence type="ECO:0000256" key="1">
    <source>
        <dbReference type="SAM" id="Phobius"/>
    </source>
</evidence>
<keyword evidence="1" id="KW-1133">Transmembrane helix</keyword>
<evidence type="ECO:0000313" key="5">
    <source>
        <dbReference type="Proteomes" id="UP000477156"/>
    </source>
</evidence>
<evidence type="ECO:0000313" key="4">
    <source>
        <dbReference type="Proteomes" id="UP000095712"/>
    </source>
</evidence>
<evidence type="ECO:0000313" key="3">
    <source>
        <dbReference type="EMBL" id="MZS91133.1"/>
    </source>
</evidence>
<protein>
    <submittedName>
        <fullName evidence="3">ABC transporter permease</fullName>
    </submittedName>
</protein>
<feature type="transmembrane region" description="Helical" evidence="1">
    <location>
        <begin position="171"/>
        <end position="193"/>
    </location>
</feature>
<dbReference type="RefSeq" id="WP_025581169.1">
    <property type="nucleotide sequence ID" value="NZ_AP031426.1"/>
</dbReference>
<accession>A0A174UN74</accession>
<dbReference type="EMBL" id="WWVF01000074">
    <property type="protein sequence ID" value="MZS91133.1"/>
    <property type="molecule type" value="Genomic_DNA"/>
</dbReference>
<feature type="transmembrane region" description="Helical" evidence="1">
    <location>
        <begin position="7"/>
        <end position="27"/>
    </location>
</feature>
<dbReference type="Proteomes" id="UP000095712">
    <property type="component" value="Unassembled WGS sequence"/>
</dbReference>
<feature type="transmembrane region" description="Helical" evidence="1">
    <location>
        <begin position="71"/>
        <end position="91"/>
    </location>
</feature>
<feature type="transmembrane region" description="Helical" evidence="1">
    <location>
        <begin position="97"/>
        <end position="126"/>
    </location>
</feature>
<organism evidence="2 4">
    <name type="scientific">Blautia wexlerae</name>
    <dbReference type="NCBI Taxonomy" id="418240"/>
    <lineage>
        <taxon>Bacteria</taxon>
        <taxon>Bacillati</taxon>
        <taxon>Bacillota</taxon>
        <taxon>Clostridia</taxon>
        <taxon>Lachnospirales</taxon>
        <taxon>Lachnospiraceae</taxon>
        <taxon>Blautia</taxon>
    </lineage>
</organism>
<reference evidence="2 4" key="1">
    <citation type="submission" date="2015-09" db="EMBL/GenBank/DDBJ databases">
        <authorList>
            <consortium name="Pathogen Informatics"/>
        </authorList>
    </citation>
    <scope>NUCLEOTIDE SEQUENCE [LARGE SCALE GENOMIC DNA]</scope>
    <source>
        <strain evidence="2 4">2789STDY5834911</strain>
    </source>
</reference>
<gene>
    <name evidence="2" type="ORF">ERS852523_04395</name>
    <name evidence="3" type="ORF">GT712_19360</name>
</gene>
<dbReference type="AlphaFoldDB" id="A0A174UN74"/>
<dbReference type="EMBL" id="CZAW01000114">
    <property type="protein sequence ID" value="CUQ21135.1"/>
    <property type="molecule type" value="Genomic_DNA"/>
</dbReference>
<dbReference type="GeneID" id="75078522"/>
<name>A0A174UN74_9FIRM</name>
<reference evidence="3 5" key="2">
    <citation type="journal article" date="2019" name="Nat. Med.">
        <title>A library of human gut bacterial isolates paired with longitudinal multiomics data enables mechanistic microbiome research.</title>
        <authorList>
            <person name="Poyet M."/>
            <person name="Groussin M."/>
            <person name="Gibbons S.M."/>
            <person name="Avila-Pacheco J."/>
            <person name="Jiang X."/>
            <person name="Kearney S.M."/>
            <person name="Perrotta A.R."/>
            <person name="Berdy B."/>
            <person name="Zhao S."/>
            <person name="Lieberman T.D."/>
            <person name="Swanson P.K."/>
            <person name="Smith M."/>
            <person name="Roesemann S."/>
            <person name="Alexander J.E."/>
            <person name="Rich S.A."/>
            <person name="Livny J."/>
            <person name="Vlamakis H."/>
            <person name="Clish C."/>
            <person name="Bullock K."/>
            <person name="Deik A."/>
            <person name="Scott J."/>
            <person name="Pierce K.A."/>
            <person name="Xavier R.J."/>
            <person name="Alm E.J."/>
        </authorList>
    </citation>
    <scope>NUCLEOTIDE SEQUENCE [LARGE SCALE GENOMIC DNA]</scope>
    <source>
        <strain evidence="3 5">BIOML-A12</strain>
    </source>
</reference>
<sequence>MTYILPVLYVIVSYTFFLLAGCFDNAIKLQIVLILLPFIMGIVNLIVVLTVGRKWSRKTLLNCTLIIKYGLIPFFLIGGSITVYVTLMAFFPLPLMALFGLVTIVFLIFGYGILLGAAPYAIAYLIKSYKDGIHPKWLAVLAGICQFFFSFDVLAMMVLTLKERHRVKTTIAVFCAMCLALLLIVLYVVMTLIGA</sequence>
<feature type="transmembrane region" description="Helical" evidence="1">
    <location>
        <begin position="138"/>
        <end position="159"/>
    </location>
</feature>
<dbReference type="OrthoDB" id="2058297at2"/>
<keyword evidence="1" id="KW-0472">Membrane</keyword>
<keyword evidence="1" id="KW-0812">Transmembrane</keyword>
<proteinExistence type="predicted"/>
<evidence type="ECO:0000313" key="2">
    <source>
        <dbReference type="EMBL" id="CUQ21135.1"/>
    </source>
</evidence>